<name>A0ABV2Q3B1_9BURK</name>
<evidence type="ECO:0000313" key="2">
    <source>
        <dbReference type="Proteomes" id="UP001549320"/>
    </source>
</evidence>
<reference evidence="1 2" key="1">
    <citation type="submission" date="2024-06" db="EMBL/GenBank/DDBJ databases">
        <title>Sorghum-associated microbial communities from plants grown in Nebraska, USA.</title>
        <authorList>
            <person name="Schachtman D."/>
        </authorList>
    </citation>
    <scope>NUCLEOTIDE SEQUENCE [LARGE SCALE GENOMIC DNA]</scope>
    <source>
        <strain evidence="1 2">2709</strain>
    </source>
</reference>
<dbReference type="Proteomes" id="UP001549320">
    <property type="component" value="Unassembled WGS sequence"/>
</dbReference>
<dbReference type="InterPro" id="IPR026360">
    <property type="entry name" value="Xnuc_lig_assoc"/>
</dbReference>
<gene>
    <name evidence="1" type="ORF">ABIE13_000613</name>
</gene>
<dbReference type="InterPro" id="IPR036866">
    <property type="entry name" value="RibonucZ/Hydroxyglut_hydro"/>
</dbReference>
<dbReference type="InterPro" id="IPR050698">
    <property type="entry name" value="MBL"/>
</dbReference>
<accession>A0ABV2Q3B1</accession>
<protein>
    <submittedName>
        <fullName evidence="1">mRNA 3-end processing factor</fullName>
    </submittedName>
</protein>
<sequence>MAELIELTDRGLYCEAGDFFIDAWKPVHRTFVTHGHGDHAHTGMQEYWCARESEPILNWRLGDQKIHTMPYGETRQFGDVTVSLHPAGHILGSAQVRVEHQGEVWVFTGDFKRDPDPTCAPFEVVTCDVFICEATFAFPVYAWPDTRDEIARVLQWREQCEAQGKAAILYAYGLGKSQRILAELDGLLDLPVLLHGAMAKGVEIYRQAGISLTPTELVLDLPVETDFSGRLILAPPSAQDSAWTRRFRHFEQALASGWMQLRGNRRRRNLQRGFVISDHADWRSLVNTIRESGAKRVLATHGNTDALIPFLERDLGLQAERLRTVYGDEEELVDAGDAGASA</sequence>
<dbReference type="EMBL" id="JBEPSH010000001">
    <property type="protein sequence ID" value="MET4575516.1"/>
    <property type="molecule type" value="Genomic_DNA"/>
</dbReference>
<evidence type="ECO:0000313" key="1">
    <source>
        <dbReference type="EMBL" id="MET4575516.1"/>
    </source>
</evidence>
<dbReference type="RefSeq" id="WP_354441000.1">
    <property type="nucleotide sequence ID" value="NZ_JBEPSH010000001.1"/>
</dbReference>
<dbReference type="NCBIfam" id="TIGR04122">
    <property type="entry name" value="Xnuc_lig_assoc"/>
    <property type="match status" value="1"/>
</dbReference>
<dbReference type="PANTHER" id="PTHR11203">
    <property type="entry name" value="CLEAVAGE AND POLYADENYLATION SPECIFICITY FACTOR FAMILY MEMBER"/>
    <property type="match status" value="1"/>
</dbReference>
<organism evidence="1 2">
    <name type="scientific">Ottowia thiooxydans</name>
    <dbReference type="NCBI Taxonomy" id="219182"/>
    <lineage>
        <taxon>Bacteria</taxon>
        <taxon>Pseudomonadati</taxon>
        <taxon>Pseudomonadota</taxon>
        <taxon>Betaproteobacteria</taxon>
        <taxon>Burkholderiales</taxon>
        <taxon>Comamonadaceae</taxon>
        <taxon>Ottowia</taxon>
    </lineage>
</organism>
<dbReference type="Gene3D" id="3.60.15.10">
    <property type="entry name" value="Ribonuclease Z/Hydroxyacylglutathione hydrolase-like"/>
    <property type="match status" value="1"/>
</dbReference>
<proteinExistence type="predicted"/>
<dbReference type="SUPFAM" id="SSF56281">
    <property type="entry name" value="Metallo-hydrolase/oxidoreductase"/>
    <property type="match status" value="1"/>
</dbReference>
<comment type="caution">
    <text evidence="1">The sequence shown here is derived from an EMBL/GenBank/DDBJ whole genome shotgun (WGS) entry which is preliminary data.</text>
</comment>
<dbReference type="PANTHER" id="PTHR11203:SF49">
    <property type="entry name" value="BLL1145 PROTEIN"/>
    <property type="match status" value="1"/>
</dbReference>
<keyword evidence="2" id="KW-1185">Reference proteome</keyword>